<accession>A0A0L6UMY7</accession>
<organism evidence="2 3">
    <name type="scientific">Puccinia sorghi</name>
    <dbReference type="NCBI Taxonomy" id="27349"/>
    <lineage>
        <taxon>Eukaryota</taxon>
        <taxon>Fungi</taxon>
        <taxon>Dikarya</taxon>
        <taxon>Basidiomycota</taxon>
        <taxon>Pucciniomycotina</taxon>
        <taxon>Pucciniomycetes</taxon>
        <taxon>Pucciniales</taxon>
        <taxon>Pucciniaceae</taxon>
        <taxon>Puccinia</taxon>
    </lineage>
</organism>
<feature type="compositionally biased region" description="Polar residues" evidence="1">
    <location>
        <begin position="89"/>
        <end position="122"/>
    </location>
</feature>
<evidence type="ECO:0000256" key="1">
    <source>
        <dbReference type="SAM" id="MobiDB-lite"/>
    </source>
</evidence>
<evidence type="ECO:0000313" key="2">
    <source>
        <dbReference type="EMBL" id="KNZ49883.1"/>
    </source>
</evidence>
<feature type="region of interest" description="Disordered" evidence="1">
    <location>
        <begin position="548"/>
        <end position="568"/>
    </location>
</feature>
<reference evidence="2 3" key="1">
    <citation type="submission" date="2015-08" db="EMBL/GenBank/DDBJ databases">
        <title>Next Generation Sequencing and Analysis of the Genome of Puccinia sorghi L Schw, the Causal Agent of Maize Common Rust.</title>
        <authorList>
            <person name="Rochi L."/>
            <person name="Burguener G."/>
            <person name="Darino M."/>
            <person name="Turjanski A."/>
            <person name="Kreff E."/>
            <person name="Dieguez M.J."/>
            <person name="Sacco F."/>
        </authorList>
    </citation>
    <scope>NUCLEOTIDE SEQUENCE [LARGE SCALE GENOMIC DNA]</scope>
    <source>
        <strain evidence="2 3">RO10H11247</strain>
    </source>
</reference>
<feature type="compositionally biased region" description="Basic and acidic residues" evidence="1">
    <location>
        <begin position="548"/>
        <end position="565"/>
    </location>
</feature>
<comment type="caution">
    <text evidence="2">The sequence shown here is derived from an EMBL/GenBank/DDBJ whole genome shotgun (WGS) entry which is preliminary data.</text>
</comment>
<keyword evidence="3" id="KW-1185">Reference proteome</keyword>
<dbReference type="AlphaFoldDB" id="A0A0L6UMY7"/>
<feature type="region of interest" description="Disordered" evidence="1">
    <location>
        <begin position="496"/>
        <end position="528"/>
    </location>
</feature>
<dbReference type="Proteomes" id="UP000037035">
    <property type="component" value="Unassembled WGS sequence"/>
</dbReference>
<gene>
    <name evidence="2" type="ORF">VP01_471g2</name>
</gene>
<evidence type="ECO:0000313" key="3">
    <source>
        <dbReference type="Proteomes" id="UP000037035"/>
    </source>
</evidence>
<dbReference type="EMBL" id="LAVV01009856">
    <property type="protein sequence ID" value="KNZ49883.1"/>
    <property type="molecule type" value="Genomic_DNA"/>
</dbReference>
<dbReference type="STRING" id="27349.A0A0L6UMY7"/>
<dbReference type="OrthoDB" id="2507052at2759"/>
<name>A0A0L6UMY7_9BASI</name>
<dbReference type="VEuPathDB" id="FungiDB:VP01_471g2"/>
<feature type="region of interest" description="Disordered" evidence="1">
    <location>
        <begin position="45"/>
        <end position="123"/>
    </location>
</feature>
<proteinExistence type="predicted"/>
<feature type="compositionally biased region" description="Polar residues" evidence="1">
    <location>
        <begin position="70"/>
        <end position="80"/>
    </location>
</feature>
<protein>
    <submittedName>
        <fullName evidence="2">Uncharacterized protein</fullName>
    </submittedName>
</protein>
<sequence>MNSSNYFHVNAPSEIQQLHLSLAQKDDLIQQLLARVNSLELAVSNSNAAPPTAPPAQSKKKAAVKPSQPTSISRVPSQPSLKKKAAVNSPINNQSPKTPVNQRARSATPQTPGSASKKNPLQMNMKDQPAGFERTKDAFYVHIKLMWGLLGQRSVPIPPDPSLLKEFNGRFSNSSEIEAVIYGSGSTKLVAENEIQILRDAKQGNMKIGKGMVHITEFFLEYMWGTLAKLGLRIWAPDLDAQLDSLYNEACRMSAIYTFRQAVANKVYAYMSVNPSYVKDIGLLQSAYNHYVHYYMAQIYAKERKNEGKHVQDEERKVVQRARQRLRDYRYKFAVAHDFPKRYKEILEPIHAHSDDEYFPRKNVYVVKKLPFRSDAATIFIRRLDDEIKKFHKSKGKRQQQRPRLRVKNAPVSIFPKAPEGLALDFYDPDWFNSMLPARKQSLIGDNPTVAFLPDPQLSLTSTAASEEKLSDKKFTEKYWTQATKKYDLTYQIMEEEDEDSSDQSDSTYAGESIDLNDTSGEEETDEEIEEIDNDANIMEGSSTAFNEEHHEVNYIDRPKGRTLDHDEDMEDGEFNEELYGKSTFAGGLAADEWNEWQ</sequence>